<name>A0A4P8IQ03_9BURK</name>
<dbReference type="OrthoDB" id="5298629at2"/>
<dbReference type="RefSeq" id="WP_137333194.1">
    <property type="nucleotide sequence ID" value="NZ_CP040077.1"/>
</dbReference>
<protein>
    <submittedName>
        <fullName evidence="1">Dehydratase</fullName>
    </submittedName>
</protein>
<gene>
    <name evidence="1" type="ORF">FAZ95_15075</name>
</gene>
<keyword evidence="2" id="KW-1185">Reference proteome</keyword>
<evidence type="ECO:0000313" key="1">
    <source>
        <dbReference type="EMBL" id="QCP50376.1"/>
    </source>
</evidence>
<dbReference type="EMBL" id="CP040077">
    <property type="protein sequence ID" value="QCP50376.1"/>
    <property type="molecule type" value="Genomic_DNA"/>
</dbReference>
<evidence type="ECO:0000313" key="2">
    <source>
        <dbReference type="Proteomes" id="UP000298656"/>
    </source>
</evidence>
<dbReference type="SUPFAM" id="SSF54637">
    <property type="entry name" value="Thioesterase/thiol ester dehydrase-isomerase"/>
    <property type="match status" value="1"/>
</dbReference>
<sequence length="154" mass="17436">MSRKDVSQLRFRELKVGDRFHLGERTLRREEMIEFASKYDPQPFHLEDAATREHPLFERMSASGWHSALVLHLFIADFWKRTKLRGLAGAGVSEIKWATPVYAGEPLHGEMEIEMVRVSASKPGLGLVTMCATLHKADGQLATRLKITGVFESD</sequence>
<dbReference type="PANTHER" id="PTHR43664">
    <property type="entry name" value="MONOAMINE OXIDASE-RELATED"/>
    <property type="match status" value="1"/>
</dbReference>
<organism evidence="1 2">
    <name type="scientific">Trinickia violacea</name>
    <dbReference type="NCBI Taxonomy" id="2571746"/>
    <lineage>
        <taxon>Bacteria</taxon>
        <taxon>Pseudomonadati</taxon>
        <taxon>Pseudomonadota</taxon>
        <taxon>Betaproteobacteria</taxon>
        <taxon>Burkholderiales</taxon>
        <taxon>Burkholderiaceae</taxon>
        <taxon>Trinickia</taxon>
    </lineage>
</organism>
<dbReference type="InterPro" id="IPR052342">
    <property type="entry name" value="MCH/BMMD"/>
</dbReference>
<accession>A0A4P8IQ03</accession>
<dbReference type="AlphaFoldDB" id="A0A4P8IQ03"/>
<reference evidence="1 2" key="1">
    <citation type="submission" date="2019-05" db="EMBL/GenBank/DDBJ databases">
        <title>Burkholderia sp. DHOD12, isolated from subtropical forest soil.</title>
        <authorList>
            <person name="Gao Z.-H."/>
            <person name="Qiu L.-H."/>
        </authorList>
    </citation>
    <scope>NUCLEOTIDE SEQUENCE [LARGE SCALE GENOMIC DNA]</scope>
    <source>
        <strain evidence="1 2">DHOD12</strain>
    </source>
</reference>
<dbReference type="Proteomes" id="UP000298656">
    <property type="component" value="Chromosome 1"/>
</dbReference>
<proteinExistence type="predicted"/>
<dbReference type="Gene3D" id="3.10.129.10">
    <property type="entry name" value="Hotdog Thioesterase"/>
    <property type="match status" value="1"/>
</dbReference>
<dbReference type="PANTHER" id="PTHR43664:SF1">
    <property type="entry name" value="BETA-METHYLMALYL-COA DEHYDRATASE"/>
    <property type="match status" value="1"/>
</dbReference>
<dbReference type="KEGG" id="tvl:FAZ95_15075"/>
<dbReference type="InterPro" id="IPR029069">
    <property type="entry name" value="HotDog_dom_sf"/>
</dbReference>